<name>A0A5J9VDG7_9POAL</name>
<keyword evidence="11" id="KW-0508">mRNA splicing</keyword>
<evidence type="ECO:0000256" key="9">
    <source>
        <dbReference type="ARBA" id="ARBA00022884"/>
    </source>
</evidence>
<evidence type="ECO:0000256" key="8">
    <source>
        <dbReference type="ARBA" id="ARBA00022845"/>
    </source>
</evidence>
<dbReference type="Pfam" id="PF09405">
    <property type="entry name" value="Btz"/>
    <property type="match status" value="1"/>
</dbReference>
<sequence>MADPPPPEAQPEQPPPAADPAVADPVEKPPAAPLTPEEPDAAEEAAVGDGASEAAEEEQEEEEEYVSDPDDAPLPTMRRRDAASDDEGSEDGRPRARIGPDHDDDGQGAPEAYDDEEDEEYYDEEEEAGEGFEEEQYEGRAPASTKEDGGGGSGQGARVEDGEKAGEEGMAEGEGEGEEKEQEPFAVPTSGAFYMHDDRFAEENRGRRRRMFGGRKLWDAKDDQAWVHDRFEEMSLQDDRYEDKRMSRGRFRGRGGGGKPRGGGRGFVRGGKPRHYHEDGNTQNPPPKVVRGRGPRRYEAVARNSRDVGSQRKQAARFRESAPNAAPVRESSQVSHAQPEAAPPKRNVINSSLNYASPPFYPSGASNQEFSVGAQRRDMQAGGSNKVIPSSVKMDEKRQQSGPMGRGRTAVDYSGRDRFHADGPVRSSPGRATTTSSGFAGSSVNSGQSSIVRSPGGSSSIGNQPTPSLRQTSRISTQPQSNTSVMQQKSGQIANTSATRVPSQQLSNRASNPSSAAQHLSVKSIESGENGSYPNPNNPKAPSAVSIVNSQESGRGSFVYGGAQVIGAAGAVGLSQGDQNFPGTPALLPVMQFGGQHPGGPGVPTIGMALPGYVAQQQMGMGNNEMTWLPLLAGAAGAFGGSYPPYITLDPSFYSRPSGQTSSPVPSREPSGNRGAKSPPQNDIGNEEFDQRQNKPRRYSEMNFSQ</sequence>
<dbReference type="InterPro" id="IPR044796">
    <property type="entry name" value="MLN51_plant"/>
</dbReference>
<dbReference type="InterPro" id="IPR018545">
    <property type="entry name" value="Btz_dom"/>
</dbReference>
<feature type="compositionally biased region" description="Acidic residues" evidence="13">
    <location>
        <begin position="169"/>
        <end position="181"/>
    </location>
</feature>
<keyword evidence="9" id="KW-0694">RNA-binding</keyword>
<gene>
    <name evidence="15" type="ORF">EJB05_16184</name>
</gene>
<dbReference type="GO" id="GO:0051028">
    <property type="term" value="P:mRNA transport"/>
    <property type="evidence" value="ECO:0007669"/>
    <property type="project" value="UniProtKB-KW"/>
</dbReference>
<feature type="compositionally biased region" description="Basic and acidic residues" evidence="13">
    <location>
        <begin position="230"/>
        <end position="246"/>
    </location>
</feature>
<evidence type="ECO:0000256" key="11">
    <source>
        <dbReference type="ARBA" id="ARBA00023187"/>
    </source>
</evidence>
<keyword evidence="5" id="KW-0963">Cytoplasm</keyword>
<evidence type="ECO:0000256" key="5">
    <source>
        <dbReference type="ARBA" id="ARBA00022490"/>
    </source>
</evidence>
<dbReference type="AlphaFoldDB" id="A0A5J9VDG7"/>
<feature type="compositionally biased region" description="Gly residues" evidence="13">
    <location>
        <begin position="254"/>
        <end position="269"/>
    </location>
</feature>
<dbReference type="GO" id="GO:0006397">
    <property type="term" value="P:mRNA processing"/>
    <property type="evidence" value="ECO:0007669"/>
    <property type="project" value="UniProtKB-KW"/>
</dbReference>
<feature type="compositionally biased region" description="Basic and acidic residues" evidence="13">
    <location>
        <begin position="296"/>
        <end position="310"/>
    </location>
</feature>
<evidence type="ECO:0000256" key="2">
    <source>
        <dbReference type="ARBA" id="ARBA00004496"/>
    </source>
</evidence>
<evidence type="ECO:0000313" key="16">
    <source>
        <dbReference type="Proteomes" id="UP000324897"/>
    </source>
</evidence>
<keyword evidence="16" id="KW-1185">Reference proteome</keyword>
<evidence type="ECO:0000256" key="4">
    <source>
        <dbReference type="ARBA" id="ARBA00022448"/>
    </source>
</evidence>
<feature type="compositionally biased region" description="Acidic residues" evidence="13">
    <location>
        <begin position="54"/>
        <end position="71"/>
    </location>
</feature>
<feature type="compositionally biased region" description="Polar residues" evidence="13">
    <location>
        <begin position="463"/>
        <end position="518"/>
    </location>
</feature>
<dbReference type="EMBL" id="RWGY01000009">
    <property type="protein sequence ID" value="TVU34352.1"/>
    <property type="molecule type" value="Genomic_DNA"/>
</dbReference>
<keyword evidence="7" id="KW-0509">mRNA transport</keyword>
<dbReference type="GO" id="GO:0003729">
    <property type="term" value="F:mRNA binding"/>
    <property type="evidence" value="ECO:0007669"/>
    <property type="project" value="InterPro"/>
</dbReference>
<keyword evidence="8" id="KW-0810">Translation regulation</keyword>
<evidence type="ECO:0000256" key="13">
    <source>
        <dbReference type="SAM" id="MobiDB-lite"/>
    </source>
</evidence>
<comment type="caution">
    <text evidence="15">The sequence shown here is derived from an EMBL/GenBank/DDBJ whole genome shotgun (WGS) entry which is preliminary data.</text>
</comment>
<feature type="compositionally biased region" description="Acidic residues" evidence="13">
    <location>
        <begin position="102"/>
        <end position="136"/>
    </location>
</feature>
<feature type="region of interest" description="Disordered" evidence="13">
    <location>
        <begin position="230"/>
        <end position="521"/>
    </location>
</feature>
<evidence type="ECO:0000256" key="3">
    <source>
        <dbReference type="ARBA" id="ARBA00009548"/>
    </source>
</evidence>
<comment type="similarity">
    <text evidence="3">Belongs to the CASC3 family.</text>
</comment>
<keyword evidence="12" id="KW-0539">Nucleus</keyword>
<feature type="region of interest" description="Disordered" evidence="13">
    <location>
        <begin position="1"/>
        <end position="214"/>
    </location>
</feature>
<organism evidence="15 16">
    <name type="scientific">Eragrostis curvula</name>
    <name type="common">weeping love grass</name>
    <dbReference type="NCBI Taxonomy" id="38414"/>
    <lineage>
        <taxon>Eukaryota</taxon>
        <taxon>Viridiplantae</taxon>
        <taxon>Streptophyta</taxon>
        <taxon>Embryophyta</taxon>
        <taxon>Tracheophyta</taxon>
        <taxon>Spermatophyta</taxon>
        <taxon>Magnoliopsida</taxon>
        <taxon>Liliopsida</taxon>
        <taxon>Poales</taxon>
        <taxon>Poaceae</taxon>
        <taxon>PACMAD clade</taxon>
        <taxon>Chloridoideae</taxon>
        <taxon>Eragrostideae</taxon>
        <taxon>Eragrostidinae</taxon>
        <taxon>Eragrostis</taxon>
    </lineage>
</organism>
<feature type="domain" description="Btz" evidence="14">
    <location>
        <begin position="144"/>
        <end position="257"/>
    </location>
</feature>
<feature type="compositionally biased region" description="Pro residues" evidence="13">
    <location>
        <begin position="1"/>
        <end position="18"/>
    </location>
</feature>
<dbReference type="GO" id="GO:0035145">
    <property type="term" value="C:exon-exon junction complex"/>
    <property type="evidence" value="ECO:0007669"/>
    <property type="project" value="InterPro"/>
</dbReference>
<dbReference type="SMART" id="SM01044">
    <property type="entry name" value="Btz"/>
    <property type="match status" value="1"/>
</dbReference>
<dbReference type="Proteomes" id="UP000324897">
    <property type="component" value="Unassembled WGS sequence"/>
</dbReference>
<accession>A0A5J9VDG7</accession>
<evidence type="ECO:0000256" key="10">
    <source>
        <dbReference type="ARBA" id="ARBA00023161"/>
    </source>
</evidence>
<dbReference type="GO" id="GO:0006417">
    <property type="term" value="P:regulation of translation"/>
    <property type="evidence" value="ECO:0007669"/>
    <property type="project" value="UniProtKB-KW"/>
</dbReference>
<dbReference type="GO" id="GO:0005737">
    <property type="term" value="C:cytoplasm"/>
    <property type="evidence" value="ECO:0007669"/>
    <property type="project" value="UniProtKB-SubCell"/>
</dbReference>
<feature type="compositionally biased region" description="Basic and acidic residues" evidence="13">
    <location>
        <begin position="195"/>
        <end position="205"/>
    </location>
</feature>
<protein>
    <recommendedName>
        <fullName evidence="14">Btz domain-containing protein</fullName>
    </recommendedName>
</protein>
<evidence type="ECO:0000256" key="1">
    <source>
        <dbReference type="ARBA" id="ARBA00004123"/>
    </source>
</evidence>
<comment type="subcellular location">
    <subcellularLocation>
        <location evidence="2">Cytoplasm</location>
    </subcellularLocation>
    <subcellularLocation>
        <location evidence="1">Nucleus</location>
    </subcellularLocation>
</comment>
<feature type="region of interest" description="Disordered" evidence="13">
    <location>
        <begin position="654"/>
        <end position="706"/>
    </location>
</feature>
<dbReference type="GO" id="GO:0000184">
    <property type="term" value="P:nuclear-transcribed mRNA catabolic process, nonsense-mediated decay"/>
    <property type="evidence" value="ECO:0007669"/>
    <property type="project" value="UniProtKB-KW"/>
</dbReference>
<evidence type="ECO:0000256" key="12">
    <source>
        <dbReference type="ARBA" id="ARBA00023242"/>
    </source>
</evidence>
<dbReference type="PANTHER" id="PTHR46837">
    <property type="entry name" value="PROTEIN MLN51 HOMOLOG"/>
    <property type="match status" value="1"/>
</dbReference>
<keyword evidence="10" id="KW-0866">Nonsense-mediated mRNA decay</keyword>
<keyword evidence="6" id="KW-0507">mRNA processing</keyword>
<feature type="compositionally biased region" description="Basic and acidic residues" evidence="13">
    <location>
        <begin position="414"/>
        <end position="423"/>
    </location>
</feature>
<feature type="compositionally biased region" description="Low complexity" evidence="13">
    <location>
        <begin position="432"/>
        <end position="462"/>
    </location>
</feature>
<feature type="compositionally biased region" description="Basic and acidic residues" evidence="13">
    <location>
        <begin position="90"/>
        <end position="101"/>
    </location>
</feature>
<feature type="compositionally biased region" description="Polar residues" evidence="13">
    <location>
        <begin position="655"/>
        <end position="665"/>
    </location>
</feature>
<evidence type="ECO:0000256" key="7">
    <source>
        <dbReference type="ARBA" id="ARBA00022816"/>
    </source>
</evidence>
<dbReference type="GO" id="GO:0008380">
    <property type="term" value="P:RNA splicing"/>
    <property type="evidence" value="ECO:0007669"/>
    <property type="project" value="UniProtKB-KW"/>
</dbReference>
<evidence type="ECO:0000259" key="14">
    <source>
        <dbReference type="SMART" id="SM01044"/>
    </source>
</evidence>
<evidence type="ECO:0000256" key="6">
    <source>
        <dbReference type="ARBA" id="ARBA00022664"/>
    </source>
</evidence>
<dbReference type="PANTHER" id="PTHR46837:SF5">
    <property type="entry name" value="PROTEIN MLN51 HOMOLOG"/>
    <property type="match status" value="1"/>
</dbReference>
<evidence type="ECO:0000313" key="15">
    <source>
        <dbReference type="EMBL" id="TVU34352.1"/>
    </source>
</evidence>
<feature type="compositionally biased region" description="Low complexity" evidence="13">
    <location>
        <begin position="44"/>
        <end position="53"/>
    </location>
</feature>
<reference evidence="15 16" key="1">
    <citation type="journal article" date="2019" name="Sci. Rep.">
        <title>A high-quality genome of Eragrostis curvula grass provides insights into Poaceae evolution and supports new strategies to enhance forage quality.</title>
        <authorList>
            <person name="Carballo J."/>
            <person name="Santos B.A.C.M."/>
            <person name="Zappacosta D."/>
            <person name="Garbus I."/>
            <person name="Selva J.P."/>
            <person name="Gallo C.A."/>
            <person name="Diaz A."/>
            <person name="Albertini E."/>
            <person name="Caccamo M."/>
            <person name="Echenique V."/>
        </authorList>
    </citation>
    <scope>NUCLEOTIDE SEQUENCE [LARGE SCALE GENOMIC DNA]</scope>
    <source>
        <strain evidence="16">cv. Victoria</strain>
        <tissue evidence="15">Leaf</tissue>
    </source>
</reference>
<dbReference type="Gramene" id="TVU34352">
    <property type="protein sequence ID" value="TVU34352"/>
    <property type="gene ID" value="EJB05_16184"/>
</dbReference>
<feature type="compositionally biased region" description="Basic and acidic residues" evidence="13">
    <location>
        <begin position="158"/>
        <end position="167"/>
    </location>
</feature>
<dbReference type="OrthoDB" id="660348at2759"/>
<proteinExistence type="inferred from homology"/>
<keyword evidence="4" id="KW-0813">Transport</keyword>